<evidence type="ECO:0008006" key="3">
    <source>
        <dbReference type="Google" id="ProtNLM"/>
    </source>
</evidence>
<dbReference type="OrthoDB" id="2383317at2759"/>
<name>A0A397T3H3_9GLOM</name>
<evidence type="ECO:0000313" key="1">
    <source>
        <dbReference type="EMBL" id="RIA92372.1"/>
    </source>
</evidence>
<dbReference type="STRING" id="658196.A0A397T3H3"/>
<evidence type="ECO:0000313" key="2">
    <source>
        <dbReference type="Proteomes" id="UP000265703"/>
    </source>
</evidence>
<keyword evidence="2" id="KW-1185">Reference proteome</keyword>
<sequence>MSNFGKGGRFLHKFTPYIILLPKDSEVEEKKCKYKACEKELGEEAKVMTNRKEYLNLKNKLPDRKTLSGSVLDTAIENLNTISKEKLENDNLKEIVESVVICSTFIPKLESMLEELTNLNIGIGAVVLDSVSSYAAARHKLWLNYTNIIFISCFAHQCNLAVDKIFKESSTYQMASREAIRIFSYFNNQNNIYFISKLRNIQKELYSKYVTILQPGDA</sequence>
<dbReference type="Proteomes" id="UP000265703">
    <property type="component" value="Unassembled WGS sequence"/>
</dbReference>
<reference evidence="1 2" key="1">
    <citation type="submission" date="2018-06" db="EMBL/GenBank/DDBJ databases">
        <title>Comparative genomics reveals the genomic features of Rhizophagus irregularis, R. cerebriforme, R. diaphanum and Gigaspora rosea, and their symbiotic lifestyle signature.</title>
        <authorList>
            <person name="Morin E."/>
            <person name="San Clemente H."/>
            <person name="Chen E.C.H."/>
            <person name="De La Providencia I."/>
            <person name="Hainaut M."/>
            <person name="Kuo A."/>
            <person name="Kohler A."/>
            <person name="Murat C."/>
            <person name="Tang N."/>
            <person name="Roy S."/>
            <person name="Loubradou J."/>
            <person name="Henrissat B."/>
            <person name="Grigoriev I.V."/>
            <person name="Corradi N."/>
            <person name="Roux C."/>
            <person name="Martin F.M."/>
        </authorList>
    </citation>
    <scope>NUCLEOTIDE SEQUENCE [LARGE SCALE GENOMIC DNA]</scope>
    <source>
        <strain evidence="1 2">DAOM 227022</strain>
    </source>
</reference>
<accession>A0A397T3H3</accession>
<gene>
    <name evidence="1" type="ORF">C1645_820795</name>
</gene>
<comment type="caution">
    <text evidence="1">The sequence shown here is derived from an EMBL/GenBank/DDBJ whole genome shotgun (WGS) entry which is preliminary data.</text>
</comment>
<dbReference type="EMBL" id="QKYT01000128">
    <property type="protein sequence ID" value="RIA92372.1"/>
    <property type="molecule type" value="Genomic_DNA"/>
</dbReference>
<proteinExistence type="predicted"/>
<dbReference type="AlphaFoldDB" id="A0A397T3H3"/>
<organism evidence="1 2">
    <name type="scientific">Glomus cerebriforme</name>
    <dbReference type="NCBI Taxonomy" id="658196"/>
    <lineage>
        <taxon>Eukaryota</taxon>
        <taxon>Fungi</taxon>
        <taxon>Fungi incertae sedis</taxon>
        <taxon>Mucoromycota</taxon>
        <taxon>Glomeromycotina</taxon>
        <taxon>Glomeromycetes</taxon>
        <taxon>Glomerales</taxon>
        <taxon>Glomeraceae</taxon>
        <taxon>Glomus</taxon>
    </lineage>
</organism>
<protein>
    <recommendedName>
        <fullName evidence="3">DUF659 domain-containing protein</fullName>
    </recommendedName>
</protein>